<dbReference type="Proteomes" id="UP000625976">
    <property type="component" value="Unassembled WGS sequence"/>
</dbReference>
<dbReference type="AlphaFoldDB" id="A0A917LN23"/>
<name>A0A917LN23_9FLAO</name>
<accession>A0A917LN23</accession>
<keyword evidence="3" id="KW-1185">Reference proteome</keyword>
<keyword evidence="1" id="KW-0472">Membrane</keyword>
<reference evidence="2" key="1">
    <citation type="journal article" date="2014" name="Int. J. Syst. Evol. Microbiol.">
        <title>Complete genome sequence of Corynebacterium casei LMG S-19264T (=DSM 44701T), isolated from a smear-ripened cheese.</title>
        <authorList>
            <consortium name="US DOE Joint Genome Institute (JGI-PGF)"/>
            <person name="Walter F."/>
            <person name="Albersmeier A."/>
            <person name="Kalinowski J."/>
            <person name="Ruckert C."/>
        </authorList>
    </citation>
    <scope>NUCLEOTIDE SEQUENCE</scope>
    <source>
        <strain evidence="2">CGMCC 1.12751</strain>
    </source>
</reference>
<protein>
    <submittedName>
        <fullName evidence="2">Uncharacterized protein</fullName>
    </submittedName>
</protein>
<gene>
    <name evidence="2" type="ORF">GCM10010976_17700</name>
</gene>
<evidence type="ECO:0000313" key="3">
    <source>
        <dbReference type="Proteomes" id="UP000625976"/>
    </source>
</evidence>
<comment type="caution">
    <text evidence="2">The sequence shown here is derived from an EMBL/GenBank/DDBJ whole genome shotgun (WGS) entry which is preliminary data.</text>
</comment>
<evidence type="ECO:0000313" key="2">
    <source>
        <dbReference type="EMBL" id="GGG46708.1"/>
    </source>
</evidence>
<keyword evidence="1" id="KW-0812">Transmembrane</keyword>
<dbReference type="EMBL" id="BMFQ01000002">
    <property type="protein sequence ID" value="GGG46708.1"/>
    <property type="molecule type" value="Genomic_DNA"/>
</dbReference>
<organism evidence="2 3">
    <name type="scientific">Bizionia arctica</name>
    <dbReference type="NCBI Taxonomy" id="1495645"/>
    <lineage>
        <taxon>Bacteria</taxon>
        <taxon>Pseudomonadati</taxon>
        <taxon>Bacteroidota</taxon>
        <taxon>Flavobacteriia</taxon>
        <taxon>Flavobacteriales</taxon>
        <taxon>Flavobacteriaceae</taxon>
        <taxon>Bizionia</taxon>
    </lineage>
</organism>
<reference evidence="2" key="2">
    <citation type="submission" date="2020-09" db="EMBL/GenBank/DDBJ databases">
        <authorList>
            <person name="Sun Q."/>
            <person name="Zhou Y."/>
        </authorList>
    </citation>
    <scope>NUCLEOTIDE SEQUENCE</scope>
    <source>
        <strain evidence="2">CGMCC 1.12751</strain>
    </source>
</reference>
<keyword evidence="1" id="KW-1133">Transmembrane helix</keyword>
<dbReference type="RefSeq" id="WP_188463953.1">
    <property type="nucleotide sequence ID" value="NZ_BMFQ01000002.1"/>
</dbReference>
<feature type="transmembrane region" description="Helical" evidence="1">
    <location>
        <begin position="6"/>
        <end position="25"/>
    </location>
</feature>
<evidence type="ECO:0000256" key="1">
    <source>
        <dbReference type="SAM" id="Phobius"/>
    </source>
</evidence>
<sequence length="195" mass="23056">MESKKIFIVLGIIVLIAIGYFYCYVKASGSMYSVANKLDESPFFMTTQPIIVKNISLPIGTKIIYEKQYFWEKYEQKKLLDEKDIFEISFKEVIYWGGVPISKILQFYNPKMIGFSVYPDFDKLNKNKETQFSNLWQSCNSDLSINVKDINDWSFNKKNILDIEGCGSYQRHFSEDIKQQRFLDNFYDELIKIRD</sequence>
<proteinExistence type="predicted"/>